<keyword evidence="3" id="KW-1185">Reference proteome</keyword>
<dbReference type="AlphaFoldDB" id="A0A0C3DBB9"/>
<proteinExistence type="predicted"/>
<dbReference type="Proteomes" id="UP000053989">
    <property type="component" value="Unassembled WGS sequence"/>
</dbReference>
<reference evidence="2 3" key="1">
    <citation type="submission" date="2014-04" db="EMBL/GenBank/DDBJ databases">
        <authorList>
            <consortium name="DOE Joint Genome Institute"/>
            <person name="Kuo A."/>
            <person name="Kohler A."/>
            <person name="Nagy L.G."/>
            <person name="Floudas D."/>
            <person name="Copeland A."/>
            <person name="Barry K.W."/>
            <person name="Cichocki N."/>
            <person name="Veneault-Fourrey C."/>
            <person name="LaButti K."/>
            <person name="Lindquist E.A."/>
            <person name="Lipzen A."/>
            <person name="Lundell T."/>
            <person name="Morin E."/>
            <person name="Murat C."/>
            <person name="Sun H."/>
            <person name="Tunlid A."/>
            <person name="Henrissat B."/>
            <person name="Grigoriev I.V."/>
            <person name="Hibbett D.S."/>
            <person name="Martin F."/>
            <person name="Nordberg H.P."/>
            <person name="Cantor M.N."/>
            <person name="Hua S.X."/>
        </authorList>
    </citation>
    <scope>NUCLEOTIDE SEQUENCE [LARGE SCALE GENOMIC DNA]</scope>
    <source>
        <strain evidence="2 3">Foug A</strain>
    </source>
</reference>
<dbReference type="HOGENOM" id="CLU_2777405_0_0_1"/>
<organism evidence="2 3">
    <name type="scientific">Scleroderma citrinum Foug A</name>
    <dbReference type="NCBI Taxonomy" id="1036808"/>
    <lineage>
        <taxon>Eukaryota</taxon>
        <taxon>Fungi</taxon>
        <taxon>Dikarya</taxon>
        <taxon>Basidiomycota</taxon>
        <taxon>Agaricomycotina</taxon>
        <taxon>Agaricomycetes</taxon>
        <taxon>Agaricomycetidae</taxon>
        <taxon>Boletales</taxon>
        <taxon>Sclerodermatineae</taxon>
        <taxon>Sclerodermataceae</taxon>
        <taxon>Scleroderma</taxon>
    </lineage>
</organism>
<name>A0A0C3DBB9_9AGAM</name>
<evidence type="ECO:0000313" key="2">
    <source>
        <dbReference type="EMBL" id="KIM53694.1"/>
    </source>
</evidence>
<reference evidence="3" key="2">
    <citation type="submission" date="2015-01" db="EMBL/GenBank/DDBJ databases">
        <title>Evolutionary Origins and Diversification of the Mycorrhizal Mutualists.</title>
        <authorList>
            <consortium name="DOE Joint Genome Institute"/>
            <consortium name="Mycorrhizal Genomics Consortium"/>
            <person name="Kohler A."/>
            <person name="Kuo A."/>
            <person name="Nagy L.G."/>
            <person name="Floudas D."/>
            <person name="Copeland A."/>
            <person name="Barry K.W."/>
            <person name="Cichocki N."/>
            <person name="Veneault-Fourrey C."/>
            <person name="LaButti K."/>
            <person name="Lindquist E.A."/>
            <person name="Lipzen A."/>
            <person name="Lundell T."/>
            <person name="Morin E."/>
            <person name="Murat C."/>
            <person name="Riley R."/>
            <person name="Ohm R."/>
            <person name="Sun H."/>
            <person name="Tunlid A."/>
            <person name="Henrissat B."/>
            <person name="Grigoriev I.V."/>
            <person name="Hibbett D.S."/>
            <person name="Martin F."/>
        </authorList>
    </citation>
    <scope>NUCLEOTIDE SEQUENCE [LARGE SCALE GENOMIC DNA]</scope>
    <source>
        <strain evidence="3">Foug A</strain>
    </source>
</reference>
<sequence>MGGYITITVGTAGDRGDGVDVTLSQSTLTQTLGLPGRQQVLKKEALLPPTPTYSGTEYDHEPEVLFGKR</sequence>
<dbReference type="InParanoid" id="A0A0C3DBB9"/>
<gene>
    <name evidence="2" type="ORF">SCLCIDRAFT_1222564</name>
</gene>
<protein>
    <submittedName>
        <fullName evidence="2">Uncharacterized protein</fullName>
    </submittedName>
</protein>
<evidence type="ECO:0000256" key="1">
    <source>
        <dbReference type="SAM" id="MobiDB-lite"/>
    </source>
</evidence>
<feature type="region of interest" description="Disordered" evidence="1">
    <location>
        <begin position="47"/>
        <end position="69"/>
    </location>
</feature>
<dbReference type="EMBL" id="KN822173">
    <property type="protein sequence ID" value="KIM53694.1"/>
    <property type="molecule type" value="Genomic_DNA"/>
</dbReference>
<accession>A0A0C3DBB9</accession>
<evidence type="ECO:0000313" key="3">
    <source>
        <dbReference type="Proteomes" id="UP000053989"/>
    </source>
</evidence>